<evidence type="ECO:0000256" key="2">
    <source>
        <dbReference type="ARBA" id="ARBA00022763"/>
    </source>
</evidence>
<dbReference type="GO" id="GO:0005634">
    <property type="term" value="C:nucleus"/>
    <property type="evidence" value="ECO:0007669"/>
    <property type="project" value="UniProtKB-SubCell"/>
</dbReference>
<dbReference type="EMBL" id="RWJN01000245">
    <property type="protein sequence ID" value="TCD64288.1"/>
    <property type="molecule type" value="Genomic_DNA"/>
</dbReference>
<accession>A0A4R0RKG5</accession>
<keyword evidence="4" id="KW-0539">Nucleus</keyword>
<keyword evidence="7" id="KW-1185">Reference proteome</keyword>
<evidence type="ECO:0000256" key="3">
    <source>
        <dbReference type="ARBA" id="ARBA00023204"/>
    </source>
</evidence>
<dbReference type="STRING" id="92696.A0A4R0RKG5"/>
<evidence type="ECO:0000256" key="1">
    <source>
        <dbReference type="ARBA" id="ARBA00004123"/>
    </source>
</evidence>
<proteinExistence type="predicted"/>
<dbReference type="InterPro" id="IPR038051">
    <property type="entry name" value="XRCC4-like_N_sf"/>
</dbReference>
<name>A0A4R0RKG5_9APHY</name>
<dbReference type="InterPro" id="IPR015381">
    <property type="entry name" value="XLF-like_N"/>
</dbReference>
<gene>
    <name evidence="6" type="ORF">EIP91_004296</name>
</gene>
<organism evidence="6 7">
    <name type="scientific">Steccherinum ochraceum</name>
    <dbReference type="NCBI Taxonomy" id="92696"/>
    <lineage>
        <taxon>Eukaryota</taxon>
        <taxon>Fungi</taxon>
        <taxon>Dikarya</taxon>
        <taxon>Basidiomycota</taxon>
        <taxon>Agaricomycotina</taxon>
        <taxon>Agaricomycetes</taxon>
        <taxon>Polyporales</taxon>
        <taxon>Steccherinaceae</taxon>
        <taxon>Steccherinum</taxon>
    </lineage>
</organism>
<dbReference type="Pfam" id="PF09302">
    <property type="entry name" value="XLF"/>
    <property type="match status" value="1"/>
</dbReference>
<evidence type="ECO:0000313" key="7">
    <source>
        <dbReference type="Proteomes" id="UP000292702"/>
    </source>
</evidence>
<reference evidence="6 7" key="1">
    <citation type="submission" date="2018-11" db="EMBL/GenBank/DDBJ databases">
        <title>Genome assembly of Steccherinum ochraceum LE-BIN_3174, the white-rot fungus of the Steccherinaceae family (The Residual Polyporoid clade, Polyporales, Basidiomycota).</title>
        <authorList>
            <person name="Fedorova T.V."/>
            <person name="Glazunova O.A."/>
            <person name="Landesman E.O."/>
            <person name="Moiseenko K.V."/>
            <person name="Psurtseva N.V."/>
            <person name="Savinova O.S."/>
            <person name="Shakhova N.V."/>
            <person name="Tyazhelova T.V."/>
            <person name="Vasina D.V."/>
        </authorList>
    </citation>
    <scope>NUCLEOTIDE SEQUENCE [LARGE SCALE GENOMIC DNA]</scope>
    <source>
        <strain evidence="6 7">LE-BIN_3174</strain>
    </source>
</reference>
<feature type="domain" description="XLF-like N-terminal" evidence="5">
    <location>
        <begin position="17"/>
        <end position="135"/>
    </location>
</feature>
<dbReference type="Gene3D" id="2.170.210.10">
    <property type="entry name" value="DNA double-strand break repair and VJ recombination XRCC4, N-terminal"/>
    <property type="match status" value="1"/>
</dbReference>
<evidence type="ECO:0000313" key="6">
    <source>
        <dbReference type="EMBL" id="TCD64288.1"/>
    </source>
</evidence>
<dbReference type="Proteomes" id="UP000292702">
    <property type="component" value="Unassembled WGS sequence"/>
</dbReference>
<comment type="subcellular location">
    <subcellularLocation>
        <location evidence="1">Nucleus</location>
    </subcellularLocation>
</comment>
<dbReference type="GO" id="GO:0006303">
    <property type="term" value="P:double-strand break repair via nonhomologous end joining"/>
    <property type="evidence" value="ECO:0007669"/>
    <property type="project" value="UniProtKB-ARBA"/>
</dbReference>
<dbReference type="OrthoDB" id="3184250at2759"/>
<protein>
    <recommendedName>
        <fullName evidence="5">XLF-like N-terminal domain-containing protein</fullName>
    </recommendedName>
</protein>
<comment type="caution">
    <text evidence="6">The sequence shown here is derived from an EMBL/GenBank/DDBJ whole genome shotgun (WGS) entry which is preliminary data.</text>
</comment>
<keyword evidence="3" id="KW-0234">DNA repair</keyword>
<dbReference type="CDD" id="cd22285">
    <property type="entry name" value="HD_XLF_N"/>
    <property type="match status" value="1"/>
</dbReference>
<evidence type="ECO:0000259" key="5">
    <source>
        <dbReference type="Pfam" id="PF09302"/>
    </source>
</evidence>
<evidence type="ECO:0000256" key="4">
    <source>
        <dbReference type="ARBA" id="ARBA00023242"/>
    </source>
</evidence>
<dbReference type="AlphaFoldDB" id="A0A4R0RKG5"/>
<sequence>MEFLSEDHLKQLLLCEWLVKIDNDKSTPYLFKFCASPEEPSCCLLITDTKNVWGEVLSGKSLARRWRECNPSTSAQLETAADEAEEIQWRKDLLGLLSNVHTMGGIADLSFDVVSSLNADLAFELGSDEFKWRWETYILGPKVSADVLSQQLIMPLISVSHLAFSSADPVSELSDTNLQTVMYFQPDTDGTWKY</sequence>
<keyword evidence="2" id="KW-0227">DNA damage</keyword>